<dbReference type="PROSITE" id="PS00885">
    <property type="entry name" value="EPSP_SYNTHASE_2"/>
    <property type="match status" value="1"/>
</dbReference>
<dbReference type="HAMAP" id="MF_00210">
    <property type="entry name" value="EPSP_synth"/>
    <property type="match status" value="1"/>
</dbReference>
<feature type="binding site" evidence="7">
    <location>
        <position position="24"/>
    </location>
    <ligand>
        <name>3-phosphoshikimate</name>
        <dbReference type="ChEBI" id="CHEBI:145989"/>
    </ligand>
</feature>
<comment type="caution">
    <text evidence="7">Lacks conserved residue(s) required for the propagation of feature annotation.</text>
</comment>
<feature type="domain" description="Enolpyruvate transferase" evidence="8">
    <location>
        <begin position="12"/>
        <end position="424"/>
    </location>
</feature>
<comment type="subcellular location">
    <subcellularLocation>
        <location evidence="7">Cytoplasm</location>
    </subcellularLocation>
</comment>
<feature type="active site" description="Proton acceptor" evidence="7">
    <location>
        <position position="316"/>
    </location>
</feature>
<dbReference type="Proteomes" id="UP001549104">
    <property type="component" value="Unassembled WGS sequence"/>
</dbReference>
<evidence type="ECO:0000256" key="5">
    <source>
        <dbReference type="ARBA" id="ARBA00023141"/>
    </source>
</evidence>
<dbReference type="InterPro" id="IPR036968">
    <property type="entry name" value="Enolpyruvate_Tfrase_sf"/>
</dbReference>
<dbReference type="Gene3D" id="3.65.10.10">
    <property type="entry name" value="Enolpyruvate transferase domain"/>
    <property type="match status" value="2"/>
</dbReference>
<reference evidence="9 10" key="1">
    <citation type="submission" date="2024-06" db="EMBL/GenBank/DDBJ databases">
        <title>Sorghum-associated microbial communities from plants grown in Nebraska, USA.</title>
        <authorList>
            <person name="Schachtman D."/>
        </authorList>
    </citation>
    <scope>NUCLEOTIDE SEQUENCE [LARGE SCALE GENOMIC DNA]</scope>
    <source>
        <strain evidence="9 10">1288</strain>
    </source>
</reference>
<dbReference type="EC" id="2.5.1.19" evidence="7"/>
<evidence type="ECO:0000256" key="1">
    <source>
        <dbReference type="ARBA" id="ARBA00004811"/>
    </source>
</evidence>
<keyword evidence="3 7" id="KW-0028">Amino-acid biosynthesis</keyword>
<evidence type="ECO:0000256" key="6">
    <source>
        <dbReference type="ARBA" id="ARBA00044633"/>
    </source>
</evidence>
<dbReference type="NCBIfam" id="TIGR01356">
    <property type="entry name" value="aroA"/>
    <property type="match status" value="1"/>
</dbReference>
<feature type="binding site" evidence="7">
    <location>
        <position position="347"/>
    </location>
    <ligand>
        <name>phosphoenolpyruvate</name>
        <dbReference type="ChEBI" id="CHEBI:58702"/>
    </ligand>
</feature>
<comment type="catalytic activity">
    <reaction evidence="6">
        <text>3-phosphoshikimate + phosphoenolpyruvate = 5-O-(1-carboxyvinyl)-3-phosphoshikimate + phosphate</text>
        <dbReference type="Rhea" id="RHEA:21256"/>
        <dbReference type="ChEBI" id="CHEBI:43474"/>
        <dbReference type="ChEBI" id="CHEBI:57701"/>
        <dbReference type="ChEBI" id="CHEBI:58702"/>
        <dbReference type="ChEBI" id="CHEBI:145989"/>
        <dbReference type="EC" id="2.5.1.19"/>
    </reaction>
    <physiologicalReaction direction="left-to-right" evidence="6">
        <dbReference type="Rhea" id="RHEA:21257"/>
    </physiologicalReaction>
</comment>
<comment type="subunit">
    <text evidence="7">Monomer.</text>
</comment>
<dbReference type="InterPro" id="IPR023193">
    <property type="entry name" value="EPSP_synthase_CS"/>
</dbReference>
<dbReference type="InterPro" id="IPR006264">
    <property type="entry name" value="EPSP_synthase"/>
</dbReference>
<keyword evidence="4 7" id="KW-0808">Transferase</keyword>
<comment type="caution">
    <text evidence="9">The sequence shown here is derived from an EMBL/GenBank/DDBJ whole genome shotgun (WGS) entry which is preliminary data.</text>
</comment>
<evidence type="ECO:0000256" key="2">
    <source>
        <dbReference type="ARBA" id="ARBA00009948"/>
    </source>
</evidence>
<keyword evidence="5 7" id="KW-0057">Aromatic amino acid biosynthesis</keyword>
<proteinExistence type="inferred from homology"/>
<feature type="binding site" evidence="7">
    <location>
        <position position="95"/>
    </location>
    <ligand>
        <name>phosphoenolpyruvate</name>
        <dbReference type="ChEBI" id="CHEBI:58702"/>
    </ligand>
</feature>
<evidence type="ECO:0000259" key="8">
    <source>
        <dbReference type="Pfam" id="PF00275"/>
    </source>
</evidence>
<feature type="binding site" evidence="7">
    <location>
        <position position="343"/>
    </location>
    <ligand>
        <name>3-phosphoshikimate</name>
        <dbReference type="ChEBI" id="CHEBI:145989"/>
    </ligand>
</feature>
<evidence type="ECO:0000256" key="4">
    <source>
        <dbReference type="ARBA" id="ARBA00022679"/>
    </source>
</evidence>
<keyword evidence="10" id="KW-1185">Reference proteome</keyword>
<comment type="pathway">
    <text evidence="1 7">Metabolic intermediate biosynthesis; chorismate biosynthesis; chorismate from D-erythrose 4-phosphate and phosphoenolpyruvate: step 6/7.</text>
</comment>
<feature type="binding site" evidence="7">
    <location>
        <position position="123"/>
    </location>
    <ligand>
        <name>phosphoenolpyruvate</name>
        <dbReference type="ChEBI" id="CHEBI:58702"/>
    </ligand>
</feature>
<organism evidence="9 10">
    <name type="scientific">Sporosarcina psychrophila</name>
    <name type="common">Bacillus psychrophilus</name>
    <dbReference type="NCBI Taxonomy" id="1476"/>
    <lineage>
        <taxon>Bacteria</taxon>
        <taxon>Bacillati</taxon>
        <taxon>Bacillota</taxon>
        <taxon>Bacilli</taxon>
        <taxon>Bacillales</taxon>
        <taxon>Caryophanaceae</taxon>
        <taxon>Sporosarcina</taxon>
    </lineage>
</organism>
<feature type="binding site" evidence="7">
    <location>
        <position position="170"/>
    </location>
    <ligand>
        <name>phosphoenolpyruvate</name>
        <dbReference type="ChEBI" id="CHEBI:58702"/>
    </ligand>
</feature>
<dbReference type="SUPFAM" id="SSF55205">
    <property type="entry name" value="EPT/RTPC-like"/>
    <property type="match status" value="1"/>
</dbReference>
<protein>
    <recommendedName>
        <fullName evidence="7">3-phosphoshikimate 1-carboxyvinyltransferase</fullName>
        <ecNumber evidence="7">2.5.1.19</ecNumber>
    </recommendedName>
    <alternativeName>
        <fullName evidence="7">5-enolpyruvylshikimate-3-phosphate synthase</fullName>
        <shortName evidence="7">EPSP synthase</shortName>
        <shortName evidence="7">EPSPS</shortName>
    </alternativeName>
</protein>
<dbReference type="RefSeq" id="WP_354313909.1">
    <property type="nucleotide sequence ID" value="NZ_JBEPME010000005.1"/>
</dbReference>
<evidence type="ECO:0000256" key="7">
    <source>
        <dbReference type="HAMAP-Rule" id="MF_00210"/>
    </source>
</evidence>
<feature type="binding site" evidence="7">
    <location>
        <position position="170"/>
    </location>
    <ligand>
        <name>3-phosphoshikimate</name>
        <dbReference type="ChEBI" id="CHEBI:145989"/>
    </ligand>
</feature>
<keyword evidence="7" id="KW-0963">Cytoplasm</keyword>
<dbReference type="InterPro" id="IPR013792">
    <property type="entry name" value="RNA3'P_cycl/enolpyr_Trfase_a/b"/>
</dbReference>
<dbReference type="Pfam" id="PF00275">
    <property type="entry name" value="EPSP_synthase"/>
    <property type="match status" value="1"/>
</dbReference>
<comment type="similarity">
    <text evidence="2 7">Belongs to the EPSP synthase family.</text>
</comment>
<dbReference type="PANTHER" id="PTHR21090">
    <property type="entry name" value="AROM/DEHYDROQUINATE SYNTHASE"/>
    <property type="match status" value="1"/>
</dbReference>
<evidence type="ECO:0000313" key="10">
    <source>
        <dbReference type="Proteomes" id="UP001549104"/>
    </source>
</evidence>
<name>A0ABV2KAX2_SPOPS</name>
<feature type="binding site" evidence="7">
    <location>
        <position position="28"/>
    </location>
    <ligand>
        <name>3-phosphoshikimate</name>
        <dbReference type="ChEBI" id="CHEBI:145989"/>
    </ligand>
</feature>
<evidence type="ECO:0000256" key="3">
    <source>
        <dbReference type="ARBA" id="ARBA00022605"/>
    </source>
</evidence>
<feature type="binding site" evidence="7">
    <location>
        <position position="23"/>
    </location>
    <ligand>
        <name>3-phosphoshikimate</name>
        <dbReference type="ChEBI" id="CHEBI:145989"/>
    </ligand>
</feature>
<feature type="binding site" evidence="7">
    <location>
        <position position="23"/>
    </location>
    <ligand>
        <name>phosphoenolpyruvate</name>
        <dbReference type="ChEBI" id="CHEBI:58702"/>
    </ligand>
</feature>
<sequence>METKLVAFNKPELKGNVVVPGDKSISHRAVMLGSIAEGKTQITGFLDGEDCLRTIDIFRQLGVSIERDGTNVTVDSPGMQGWQTPSEELYAGNSGTTARLILGILAGSTIKSVLTGDESLSKRPMNRVTLPLSSMGASVVGEPDGNLLPLTITGGLLSAIEYDMPVASAQVKSAILFAGLNAEGTTVISEETVSRDHTERMLQQFGAEVQVDGTKVSVKGGNVLRGKDVLVPGDISSAAFFMVAAAMIKGSSVTFTNVGLNPTRTGILDVLTNMGACVEILEEVNGAGEPYGTVKVSYEGLHGTEISGDLIPRLIDELPVIALLATQAEGTTVIKDAGELRVKETDRIAAVTTELKKLGANIEATDDGMIIHGPTELSGGTLVSYGDHRLGMMAAIAALVASAPIQIEDPSCIAISYPGFFTDLEKLAVSINTKG</sequence>
<dbReference type="PIRSF" id="PIRSF000505">
    <property type="entry name" value="EPSPS"/>
    <property type="match status" value="1"/>
</dbReference>
<dbReference type="PROSITE" id="PS00104">
    <property type="entry name" value="EPSP_SYNTHASE_1"/>
    <property type="match status" value="1"/>
</dbReference>
<dbReference type="CDD" id="cd01556">
    <property type="entry name" value="EPSP_synthase"/>
    <property type="match status" value="1"/>
</dbReference>
<dbReference type="EMBL" id="JBEPME010000005">
    <property type="protein sequence ID" value="MET3658239.1"/>
    <property type="molecule type" value="Genomic_DNA"/>
</dbReference>
<gene>
    <name evidence="7" type="primary">aroA</name>
    <name evidence="9" type="ORF">ABIC55_003356</name>
</gene>
<evidence type="ECO:0000313" key="9">
    <source>
        <dbReference type="EMBL" id="MET3658239.1"/>
    </source>
</evidence>
<comment type="function">
    <text evidence="7">Catalyzes the transfer of the enolpyruvyl moiety of phosphoenolpyruvate (PEP) to the 5-hydroxyl of shikimate-3-phosphate (S3P) to produce enolpyruvyl shikimate-3-phosphate and inorganic phosphate.</text>
</comment>
<feature type="binding site" evidence="7">
    <location>
        <position position="168"/>
    </location>
    <ligand>
        <name>3-phosphoshikimate</name>
        <dbReference type="ChEBI" id="CHEBI:145989"/>
    </ligand>
</feature>
<dbReference type="InterPro" id="IPR001986">
    <property type="entry name" value="Enolpyruvate_Tfrase_dom"/>
</dbReference>
<dbReference type="PANTHER" id="PTHR21090:SF5">
    <property type="entry name" value="PENTAFUNCTIONAL AROM POLYPEPTIDE"/>
    <property type="match status" value="1"/>
</dbReference>
<feature type="binding site" evidence="7">
    <location>
        <position position="389"/>
    </location>
    <ligand>
        <name>phosphoenolpyruvate</name>
        <dbReference type="ChEBI" id="CHEBI:58702"/>
    </ligand>
</feature>
<feature type="binding site" evidence="7">
    <location>
        <position position="316"/>
    </location>
    <ligand>
        <name>3-phosphoshikimate</name>
        <dbReference type="ChEBI" id="CHEBI:145989"/>
    </ligand>
</feature>
<dbReference type="GO" id="GO:0003866">
    <property type="term" value="F:3-phosphoshikimate 1-carboxyvinyltransferase activity"/>
    <property type="evidence" value="ECO:0007669"/>
    <property type="project" value="UniProtKB-EC"/>
</dbReference>
<accession>A0ABV2KAX2</accession>